<evidence type="ECO:0000313" key="4">
    <source>
        <dbReference type="EMBL" id="KAA1113822.1"/>
    </source>
</evidence>
<keyword evidence="5" id="KW-1185">Reference proteome</keyword>
<feature type="region of interest" description="Disordered" evidence="1">
    <location>
        <begin position="21"/>
        <end position="44"/>
    </location>
</feature>
<evidence type="ECO:0000313" key="3">
    <source>
        <dbReference type="EMBL" id="KAA1085975.1"/>
    </source>
</evidence>
<comment type="caution">
    <text evidence="4">The sequence shown here is derived from an EMBL/GenBank/DDBJ whole genome shotgun (WGS) entry which is preliminary data.</text>
</comment>
<name>A0A5B0QL26_PUCGR</name>
<proteinExistence type="predicted"/>
<evidence type="ECO:0000256" key="1">
    <source>
        <dbReference type="SAM" id="MobiDB-lite"/>
    </source>
</evidence>
<dbReference type="AlphaFoldDB" id="A0A5B0QL26"/>
<sequence>MATTPTPTLVLDPILSITINNNEDQTHATGEKKEKRKKGPTYQEHEDAQICCSWIEVSKDPKSGPIKQPAQTRPVTRRVDPTHLDPEAKAFVQEANQEACIMKDMALSQANIASQLKRQNNIYQSQTQTMQTMANTEIMNKDLSGLDEVTQEFYRLQREQIMLKL</sequence>
<accession>A0A5B0QL26</accession>
<organism evidence="4 6">
    <name type="scientific">Puccinia graminis f. sp. tritici</name>
    <dbReference type="NCBI Taxonomy" id="56615"/>
    <lineage>
        <taxon>Eukaryota</taxon>
        <taxon>Fungi</taxon>
        <taxon>Dikarya</taxon>
        <taxon>Basidiomycota</taxon>
        <taxon>Pucciniomycotina</taxon>
        <taxon>Pucciniomycetes</taxon>
        <taxon>Pucciniales</taxon>
        <taxon>Pucciniaceae</taxon>
        <taxon>Puccinia</taxon>
    </lineage>
</organism>
<evidence type="ECO:0000313" key="6">
    <source>
        <dbReference type="Proteomes" id="UP000325313"/>
    </source>
</evidence>
<feature type="compositionally biased region" description="Basic and acidic residues" evidence="1">
    <location>
        <begin position="24"/>
        <end position="33"/>
    </location>
</feature>
<gene>
    <name evidence="3" type="ORF">PGT21_026276</name>
    <name evidence="4" type="ORF">PGTUg99_024810</name>
</gene>
<dbReference type="Proteomes" id="UP000325313">
    <property type="component" value="Unassembled WGS sequence"/>
</dbReference>
<dbReference type="Proteomes" id="UP000324748">
    <property type="component" value="Unassembled WGS sequence"/>
</dbReference>
<evidence type="ECO:0000259" key="2">
    <source>
        <dbReference type="Pfam" id="PF14303"/>
    </source>
</evidence>
<protein>
    <recommendedName>
        <fullName evidence="2">No apical meristem-associated C-terminal domain-containing protein</fullName>
    </recommendedName>
</protein>
<dbReference type="EMBL" id="VDEP01000275">
    <property type="protein sequence ID" value="KAA1113822.1"/>
    <property type="molecule type" value="Genomic_DNA"/>
</dbReference>
<dbReference type="InterPro" id="IPR029466">
    <property type="entry name" value="NAM-associated_C"/>
</dbReference>
<dbReference type="OrthoDB" id="10521719at2759"/>
<reference evidence="5 6" key="1">
    <citation type="submission" date="2019-05" db="EMBL/GenBank/DDBJ databases">
        <title>Emergence of the Ug99 lineage of the wheat stem rust pathogen through somatic hybridization.</title>
        <authorList>
            <person name="Li F."/>
            <person name="Upadhyaya N.M."/>
            <person name="Sperschneider J."/>
            <person name="Matny O."/>
            <person name="Nguyen-Phuc H."/>
            <person name="Mago R."/>
            <person name="Raley C."/>
            <person name="Miller M.E."/>
            <person name="Silverstein K.A.T."/>
            <person name="Henningsen E."/>
            <person name="Hirsch C.D."/>
            <person name="Visser B."/>
            <person name="Pretorius Z.A."/>
            <person name="Steffenson B.J."/>
            <person name="Schwessinger B."/>
            <person name="Dodds P.N."/>
            <person name="Figueroa M."/>
        </authorList>
    </citation>
    <scope>NUCLEOTIDE SEQUENCE [LARGE SCALE GENOMIC DNA]</scope>
    <source>
        <strain evidence="3">21-0</strain>
        <strain evidence="4 6">Ug99</strain>
    </source>
</reference>
<evidence type="ECO:0000313" key="5">
    <source>
        <dbReference type="Proteomes" id="UP000324748"/>
    </source>
</evidence>
<feature type="domain" description="No apical meristem-associated C-terminal" evidence="2">
    <location>
        <begin position="87"/>
        <end position="161"/>
    </location>
</feature>
<dbReference type="Pfam" id="PF14303">
    <property type="entry name" value="NAM-associated"/>
    <property type="match status" value="1"/>
</dbReference>
<dbReference type="EMBL" id="VSWC01000106">
    <property type="protein sequence ID" value="KAA1085975.1"/>
    <property type="molecule type" value="Genomic_DNA"/>
</dbReference>